<protein>
    <submittedName>
        <fullName evidence="1">Uncharacterized protein</fullName>
    </submittedName>
</protein>
<name>A0A973WR92_9BRAD</name>
<dbReference type="AlphaFoldDB" id="A0A973WR92"/>
<organism evidence="1">
    <name type="scientific">Bradyrhizobium quebecense</name>
    <dbReference type="NCBI Taxonomy" id="2748629"/>
    <lineage>
        <taxon>Bacteria</taxon>
        <taxon>Pseudomonadati</taxon>
        <taxon>Pseudomonadota</taxon>
        <taxon>Alphaproteobacteria</taxon>
        <taxon>Hyphomicrobiales</taxon>
        <taxon>Nitrobacteraceae</taxon>
        <taxon>Bradyrhizobium</taxon>
    </lineage>
</organism>
<evidence type="ECO:0000313" key="1">
    <source>
        <dbReference type="EMBL" id="NVL08991.1"/>
    </source>
</evidence>
<sequence>MAERAKLADLHHRYCRLLAMLPTNVDELDELDISQIADLEMIASEMSAVTNQQLAILHGLMQDHPL</sequence>
<dbReference type="EMBL" id="JABWSX010000001">
    <property type="protein sequence ID" value="NVL08991.1"/>
    <property type="molecule type" value="Genomic_DNA"/>
</dbReference>
<reference evidence="1" key="1">
    <citation type="submission" date="2020-06" db="EMBL/GenBank/DDBJ databases">
        <title>Whole Genome Sequence of Bradyrhizobium sp. Strain 66S1MB.</title>
        <authorList>
            <person name="Bromfield E."/>
            <person name="Cloutier S."/>
        </authorList>
    </citation>
    <scope>NUCLEOTIDE SEQUENCE</scope>
    <source>
        <strain evidence="1">66S1MB</strain>
    </source>
</reference>
<accession>A0A973WR92</accession>
<comment type="caution">
    <text evidence="1">The sequence shown here is derived from an EMBL/GenBank/DDBJ whole genome shotgun (WGS) entry which is preliminary data.</text>
</comment>
<proteinExistence type="predicted"/>
<gene>
    <name evidence="1" type="ORF">HU230_25115</name>
</gene>
<dbReference type="RefSeq" id="WP_176532433.1">
    <property type="nucleotide sequence ID" value="NZ_CP088022.1"/>
</dbReference>